<comment type="subcellular location">
    <subcellularLocation>
        <location evidence="1">Nucleus</location>
    </subcellularLocation>
</comment>
<dbReference type="Gene3D" id="3.30.160.60">
    <property type="entry name" value="Classic Zinc Finger"/>
    <property type="match status" value="1"/>
</dbReference>
<name>A0A5J4P3G2_9TREM</name>
<keyword evidence="9" id="KW-1185">Reference proteome</keyword>
<feature type="coiled-coil region" evidence="6">
    <location>
        <begin position="49"/>
        <end position="76"/>
    </location>
</feature>
<dbReference type="SMART" id="SM00451">
    <property type="entry name" value="ZnF_U1"/>
    <property type="match status" value="1"/>
</dbReference>
<dbReference type="PROSITE" id="PS50171">
    <property type="entry name" value="ZF_MATRIN"/>
    <property type="match status" value="1"/>
</dbReference>
<evidence type="ECO:0000313" key="8">
    <source>
        <dbReference type="EMBL" id="KAA3682431.1"/>
    </source>
</evidence>
<feature type="domain" description="Matrin-type" evidence="7">
    <location>
        <begin position="105"/>
        <end position="135"/>
    </location>
</feature>
<dbReference type="PANTHER" id="PTHR45986:SF1">
    <property type="entry name" value="ZINC FINGER MATRIN-TYPE PROTEIN 2"/>
    <property type="match status" value="1"/>
</dbReference>
<dbReference type="InterPro" id="IPR000690">
    <property type="entry name" value="Matrin/U1-C_Znf_C2H2"/>
</dbReference>
<accession>A0A5J4P3G2</accession>
<evidence type="ECO:0000256" key="5">
    <source>
        <dbReference type="ARBA" id="ARBA00023242"/>
    </source>
</evidence>
<feature type="coiled-coil region" evidence="6">
    <location>
        <begin position="144"/>
        <end position="194"/>
    </location>
</feature>
<protein>
    <submittedName>
        <fullName evidence="8">U4/U6.U5 tri-snRNP component SNU23</fullName>
    </submittedName>
</protein>
<dbReference type="GO" id="GO:0008270">
    <property type="term" value="F:zinc ion binding"/>
    <property type="evidence" value="ECO:0007669"/>
    <property type="project" value="UniProtKB-KW"/>
</dbReference>
<keyword evidence="5" id="KW-0539">Nucleus</keyword>
<keyword evidence="2" id="KW-0479">Metal-binding</keyword>
<evidence type="ECO:0000259" key="7">
    <source>
        <dbReference type="PROSITE" id="PS50171"/>
    </source>
</evidence>
<keyword evidence="6" id="KW-0175">Coiled coil</keyword>
<feature type="non-terminal residue" evidence="8">
    <location>
        <position position="1"/>
    </location>
</feature>
<evidence type="ECO:0000256" key="2">
    <source>
        <dbReference type="ARBA" id="ARBA00022723"/>
    </source>
</evidence>
<proteinExistence type="predicted"/>
<evidence type="ECO:0000313" key="9">
    <source>
        <dbReference type="Proteomes" id="UP000324629"/>
    </source>
</evidence>
<dbReference type="GO" id="GO:0005681">
    <property type="term" value="C:spliceosomal complex"/>
    <property type="evidence" value="ECO:0007669"/>
    <property type="project" value="InterPro"/>
</dbReference>
<evidence type="ECO:0000256" key="1">
    <source>
        <dbReference type="ARBA" id="ARBA00004123"/>
    </source>
</evidence>
<dbReference type="FunFam" id="3.30.160.60:FF:000491">
    <property type="entry name" value="zinc finger matrin-type protein 2-like"/>
    <property type="match status" value="1"/>
</dbReference>
<dbReference type="Pfam" id="PF12874">
    <property type="entry name" value="zf-met"/>
    <property type="match status" value="1"/>
</dbReference>
<keyword evidence="3" id="KW-0863">Zinc-finger</keyword>
<dbReference type="GO" id="GO:0003676">
    <property type="term" value="F:nucleic acid binding"/>
    <property type="evidence" value="ECO:0007669"/>
    <property type="project" value="InterPro"/>
</dbReference>
<evidence type="ECO:0000256" key="6">
    <source>
        <dbReference type="SAM" id="Coils"/>
    </source>
</evidence>
<evidence type="ECO:0000256" key="4">
    <source>
        <dbReference type="ARBA" id="ARBA00022833"/>
    </source>
</evidence>
<dbReference type="InterPro" id="IPR003604">
    <property type="entry name" value="Matrin/U1-like-C_Znf_C2H2"/>
</dbReference>
<reference evidence="8 9" key="1">
    <citation type="journal article" date="2019" name="Gigascience">
        <title>Whole-genome sequence of the oriental lung fluke Paragonimus westermani.</title>
        <authorList>
            <person name="Oey H."/>
            <person name="Zakrzewski M."/>
            <person name="Narain K."/>
            <person name="Devi K.R."/>
            <person name="Agatsuma T."/>
            <person name="Nawaratna S."/>
            <person name="Gobert G.N."/>
            <person name="Jones M.K."/>
            <person name="Ragan M.A."/>
            <person name="McManus D.P."/>
            <person name="Krause L."/>
        </authorList>
    </citation>
    <scope>NUCLEOTIDE SEQUENCE [LARGE SCALE GENOMIC DNA]</scope>
    <source>
        <strain evidence="8 9">IND2009</strain>
    </source>
</reference>
<dbReference type="InterPro" id="IPR013087">
    <property type="entry name" value="Znf_C2H2_type"/>
</dbReference>
<dbReference type="SUPFAM" id="SSF57667">
    <property type="entry name" value="beta-beta-alpha zinc fingers"/>
    <property type="match status" value="1"/>
</dbReference>
<keyword evidence="4" id="KW-0862">Zinc</keyword>
<dbReference type="InterPro" id="IPR040107">
    <property type="entry name" value="Snu23"/>
</dbReference>
<dbReference type="GO" id="GO:0000398">
    <property type="term" value="P:mRNA splicing, via spliceosome"/>
    <property type="evidence" value="ECO:0007669"/>
    <property type="project" value="InterPro"/>
</dbReference>
<evidence type="ECO:0000256" key="3">
    <source>
        <dbReference type="ARBA" id="ARBA00022771"/>
    </source>
</evidence>
<dbReference type="Proteomes" id="UP000324629">
    <property type="component" value="Unassembled WGS sequence"/>
</dbReference>
<dbReference type="InterPro" id="IPR036236">
    <property type="entry name" value="Znf_C2H2_sf"/>
</dbReference>
<dbReference type="EMBL" id="QNGE01000015">
    <property type="protein sequence ID" value="KAA3682431.1"/>
    <property type="molecule type" value="Genomic_DNA"/>
</dbReference>
<comment type="caution">
    <text evidence="8">The sequence shown here is derived from an EMBL/GenBank/DDBJ whole genome shotgun (WGS) entry which is preliminary data.</text>
</comment>
<dbReference type="AlphaFoldDB" id="A0A5J4P3G2"/>
<sequence length="219" mass="25745">FTILLKHIVHAIQHGGICKFCALHSVLSFENPTDHRRKWDRVYFEKLADDKLSNELEALKNARKEKEIIKKEYLRARDYTIDLESNLNKSQVIAKTGPGSSQAGYYCEVCDCVVKDSINYLDHINGKKHQRNMGMSMRIKRSTLEDVKERFQLHSRKKEEKTEEYNLDERMKQIAEEEEKLRAYRNEKRKEKKRKNDDSFVDENVAAVMGFGGFGKRLK</sequence>
<dbReference type="GO" id="GO:0046540">
    <property type="term" value="C:U4/U6 x U5 tri-snRNP complex"/>
    <property type="evidence" value="ECO:0007669"/>
    <property type="project" value="TreeGrafter"/>
</dbReference>
<organism evidence="8 9">
    <name type="scientific">Paragonimus westermani</name>
    <dbReference type="NCBI Taxonomy" id="34504"/>
    <lineage>
        <taxon>Eukaryota</taxon>
        <taxon>Metazoa</taxon>
        <taxon>Spiralia</taxon>
        <taxon>Lophotrochozoa</taxon>
        <taxon>Platyhelminthes</taxon>
        <taxon>Trematoda</taxon>
        <taxon>Digenea</taxon>
        <taxon>Plagiorchiida</taxon>
        <taxon>Troglotremata</taxon>
        <taxon>Troglotrematidae</taxon>
        <taxon>Paragonimus</taxon>
    </lineage>
</organism>
<dbReference type="PANTHER" id="PTHR45986">
    <property type="entry name" value="ZINC FINGER MATRIN-TYPE PROTEIN 2"/>
    <property type="match status" value="1"/>
</dbReference>
<gene>
    <name evidence="8" type="ORF">DEA37_0007581</name>
</gene>